<dbReference type="GO" id="GO:0016301">
    <property type="term" value="F:kinase activity"/>
    <property type="evidence" value="ECO:0007669"/>
    <property type="project" value="UniProtKB-KW"/>
</dbReference>
<comment type="caution">
    <text evidence="3">The sequence shown here is derived from an EMBL/GenBank/DDBJ whole genome shotgun (WGS) entry which is preliminary data.</text>
</comment>
<reference evidence="3" key="1">
    <citation type="submission" date="2016-01" db="EMBL/GenBank/DDBJ databases">
        <authorList>
            <person name="Peeters C."/>
        </authorList>
    </citation>
    <scope>NUCLEOTIDE SEQUENCE [LARGE SCALE GENOMIC DNA]</scope>
    <source>
        <strain evidence="3">LMG 29323</strain>
    </source>
</reference>
<organism evidence="3 4">
    <name type="scientific">Caballeronia pedi</name>
    <dbReference type="NCBI Taxonomy" id="1777141"/>
    <lineage>
        <taxon>Bacteria</taxon>
        <taxon>Pseudomonadati</taxon>
        <taxon>Pseudomonadota</taxon>
        <taxon>Betaproteobacteria</taxon>
        <taxon>Burkholderiales</taxon>
        <taxon>Burkholderiaceae</taxon>
        <taxon>Caballeronia</taxon>
    </lineage>
</organism>
<dbReference type="SUPFAM" id="SSF55785">
    <property type="entry name" value="PYP-like sensor domain (PAS domain)"/>
    <property type="match status" value="2"/>
</dbReference>
<keyword evidence="3" id="KW-0808">Transferase</keyword>
<accession>A0A158D2S5</accession>
<evidence type="ECO:0000313" key="4">
    <source>
        <dbReference type="Proteomes" id="UP000054911"/>
    </source>
</evidence>
<proteinExistence type="predicted"/>
<feature type="region of interest" description="Disordered" evidence="1">
    <location>
        <begin position="1"/>
        <end position="41"/>
    </location>
</feature>
<keyword evidence="4" id="KW-1185">Reference proteome</keyword>
<feature type="compositionally biased region" description="Polar residues" evidence="1">
    <location>
        <begin position="27"/>
        <end position="41"/>
    </location>
</feature>
<dbReference type="CDD" id="cd00130">
    <property type="entry name" value="PAS"/>
    <property type="match status" value="1"/>
</dbReference>
<sequence length="240" mass="26205">MVPRHFHGSDKPSRNSFESLRRVPRGQSFTRTSRHTCSSMPSEELQSPAIIFLSPDFRILSWSAAAAGLYGYSTQDAIGLHISALGLSPSAVSRGGVLGVIEHRNQDGSIVAAELSCTWMEGEYTGVCVVARLPRSQCIAEHADNESDVQFRTLVQGVTDYAVFMLSPSGRVVTWNPGAQRIKGTGEKTLLGRISLAFTRLRMLHMAYPLKRLLRRPSKGGSRWKVGGCARMARASGRAS</sequence>
<dbReference type="Proteomes" id="UP000054911">
    <property type="component" value="Unassembled WGS sequence"/>
</dbReference>
<dbReference type="InterPro" id="IPR000014">
    <property type="entry name" value="PAS"/>
</dbReference>
<dbReference type="InterPro" id="IPR035965">
    <property type="entry name" value="PAS-like_dom_sf"/>
</dbReference>
<feature type="domain" description="PAS" evidence="2">
    <location>
        <begin position="147"/>
        <end position="193"/>
    </location>
</feature>
<dbReference type="EMBL" id="FCOE02000030">
    <property type="protein sequence ID" value="SAK88888.1"/>
    <property type="molecule type" value="Genomic_DNA"/>
</dbReference>
<evidence type="ECO:0000256" key="1">
    <source>
        <dbReference type="SAM" id="MobiDB-lite"/>
    </source>
</evidence>
<evidence type="ECO:0000313" key="3">
    <source>
        <dbReference type="EMBL" id="SAK88888.1"/>
    </source>
</evidence>
<dbReference type="Gene3D" id="3.30.450.20">
    <property type="entry name" value="PAS domain"/>
    <property type="match status" value="2"/>
</dbReference>
<name>A0A158D2S5_9BURK</name>
<gene>
    <name evidence="3" type="ORF">AWB80_06202</name>
</gene>
<dbReference type="Pfam" id="PF13426">
    <property type="entry name" value="PAS_9"/>
    <property type="match status" value="1"/>
</dbReference>
<protein>
    <submittedName>
        <fullName evidence="3">PAS/PAC sensor signal transduction histidine kinase</fullName>
    </submittedName>
</protein>
<dbReference type="PROSITE" id="PS50112">
    <property type="entry name" value="PAS"/>
    <property type="match status" value="1"/>
</dbReference>
<dbReference type="STRING" id="1777141.AWB80_06202"/>
<keyword evidence="3" id="KW-0418">Kinase</keyword>
<dbReference type="RefSeq" id="WP_143328170.1">
    <property type="nucleotide sequence ID" value="NZ_FCOE02000030.1"/>
</dbReference>
<evidence type="ECO:0000259" key="2">
    <source>
        <dbReference type="PROSITE" id="PS50112"/>
    </source>
</evidence>
<dbReference type="AlphaFoldDB" id="A0A158D2S5"/>